<reference evidence="1 2" key="1">
    <citation type="submission" date="2020-03" db="EMBL/GenBank/DDBJ databases">
        <title>Screen low temperature-resistant strains for efficient degradation of petroleum hydrocarbons under the low temperature.</title>
        <authorList>
            <person name="Wang Y."/>
            <person name="Chen J."/>
        </authorList>
    </citation>
    <scope>NUCLEOTIDE SEQUENCE [LARGE SCALE GENOMIC DNA]</scope>
    <source>
        <strain evidence="1 2">KB1</strain>
    </source>
</reference>
<organism evidence="1 2">
    <name type="scientific">Rhodococcus erythropolis</name>
    <name type="common">Arthrobacter picolinophilus</name>
    <dbReference type="NCBI Taxonomy" id="1833"/>
    <lineage>
        <taxon>Bacteria</taxon>
        <taxon>Bacillati</taxon>
        <taxon>Actinomycetota</taxon>
        <taxon>Actinomycetes</taxon>
        <taxon>Mycobacteriales</taxon>
        <taxon>Nocardiaceae</taxon>
        <taxon>Rhodococcus</taxon>
        <taxon>Rhodococcus erythropolis group</taxon>
    </lineage>
</organism>
<dbReference type="EMBL" id="CP050124">
    <property type="protein sequence ID" value="QIP39671.1"/>
    <property type="molecule type" value="Genomic_DNA"/>
</dbReference>
<proteinExistence type="predicted"/>
<name>A0A6G9CSQ0_RHOER</name>
<evidence type="ECO:0000313" key="1">
    <source>
        <dbReference type="EMBL" id="QIP39671.1"/>
    </source>
</evidence>
<sequence>MTLTRDDVIDVLTACSSVDLRKVGKSDVDSWCSTLRRDLDRSLALEAVRIHYVTSPDRIMPAHVNNLALQIRKDRAEREPAVDRELRQLQHDLKHGLVRGDAQLGGLPIGGVDGKPVPGAYAVNNAIEHVCPLCGADEYQACTNSVSGVERKMPCLPRLKIEAEPNPKYAK</sequence>
<dbReference type="AlphaFoldDB" id="A0A6G9CSQ0"/>
<accession>A0A6G9CSQ0</accession>
<protein>
    <submittedName>
        <fullName evidence="1">Uncharacterized protein</fullName>
    </submittedName>
</protein>
<dbReference type="Proteomes" id="UP000502345">
    <property type="component" value="Chromosome"/>
</dbReference>
<evidence type="ECO:0000313" key="2">
    <source>
        <dbReference type="Proteomes" id="UP000502345"/>
    </source>
</evidence>
<gene>
    <name evidence="1" type="ORF">G9444_2427</name>
</gene>